<keyword evidence="2" id="KW-0813">Transport</keyword>
<keyword evidence="4" id="KW-0574">Periplasm</keyword>
<evidence type="ECO:0000313" key="6">
    <source>
        <dbReference type="EMBL" id="MBX0297490.1"/>
    </source>
</evidence>
<dbReference type="Gene3D" id="3.40.190.10">
    <property type="entry name" value="Periplasmic binding protein-like II"/>
    <property type="match status" value="2"/>
</dbReference>
<dbReference type="Pfam" id="PF13416">
    <property type="entry name" value="SBP_bac_8"/>
    <property type="match status" value="1"/>
</dbReference>
<dbReference type="EMBL" id="RKLT01000020">
    <property type="protein sequence ID" value="MBX0297490.1"/>
    <property type="molecule type" value="Genomic_DNA"/>
</dbReference>
<reference evidence="6 7" key="1">
    <citation type="submission" date="2021-06" db="EMBL/GenBank/DDBJ databases">
        <title>Halomicroarcula sp. a new haloarchaeum isolated from saline soil.</title>
        <authorList>
            <person name="Duran-Viseras A."/>
            <person name="Sanchez-Porro C."/>
            <person name="Ventosa A."/>
        </authorList>
    </citation>
    <scope>NUCLEOTIDE SEQUENCE [LARGE SCALE GENOMIC DNA]</scope>
    <source>
        <strain evidence="6 7">F27</strain>
    </source>
</reference>
<keyword evidence="7" id="KW-1185">Reference proteome</keyword>
<sequence>MESDDTANSGSGNRGKSDSLESRDSRSLSRRRLLRTGAGATVLGLAGCLGGGSDGGSGDGGSGSTGSTGTSSGDDELSDTLRFYSWGGSTQEALTKHLINPFQEEYDVTVEQSSFSSQDKMLANVRSNPAGSYDVIMPSLSGSYNAVKQDLVEPLRLDNIETWSNLLSAFQKYDPAGTGDKTYVAPLYYGTVGMVYNSDEVSGSPPFSWNLTWDSKYKNALTLEGFAFVRMFTTALAQGMDPNKMQGDTGSYEKGVQKVYDAMAEQHDLVKKYWTSGQEQTTLYSNGTAVLGDGWSGRILSMQKDGYENLKYTIPKEGAYGWSDTFAIAKGSKHRYTAEKFIQFAYRPEVMKKLSPVLGYPPATKATSSEIEDLPDYDPTGGDRLKFQNQKFKEEHQEEWNQTFEQIKLGQY</sequence>
<feature type="compositionally biased region" description="Basic and acidic residues" evidence="5">
    <location>
        <begin position="15"/>
        <end position="27"/>
    </location>
</feature>
<comment type="caution">
    <text evidence="6">The sequence shown here is derived from an EMBL/GenBank/DDBJ whole genome shotgun (WGS) entry which is preliminary data.</text>
</comment>
<dbReference type="PANTHER" id="PTHR30222:SF2">
    <property type="entry name" value="ABC TRANSPORTER SUBSTRATE-BINDING PROTEIN"/>
    <property type="match status" value="1"/>
</dbReference>
<dbReference type="AlphaFoldDB" id="A0AAW4PJE6"/>
<feature type="compositionally biased region" description="Gly residues" evidence="5">
    <location>
        <begin position="52"/>
        <end position="66"/>
    </location>
</feature>
<evidence type="ECO:0000256" key="1">
    <source>
        <dbReference type="ARBA" id="ARBA00004418"/>
    </source>
</evidence>
<feature type="region of interest" description="Disordered" evidence="5">
    <location>
        <begin position="52"/>
        <end position="75"/>
    </location>
</feature>
<comment type="subcellular location">
    <subcellularLocation>
        <location evidence="1">Periplasm</location>
    </subcellularLocation>
</comment>
<evidence type="ECO:0000256" key="5">
    <source>
        <dbReference type="SAM" id="MobiDB-lite"/>
    </source>
</evidence>
<dbReference type="GO" id="GO:0015846">
    <property type="term" value="P:polyamine transport"/>
    <property type="evidence" value="ECO:0007669"/>
    <property type="project" value="InterPro"/>
</dbReference>
<evidence type="ECO:0000256" key="4">
    <source>
        <dbReference type="ARBA" id="ARBA00022764"/>
    </source>
</evidence>
<keyword evidence="3" id="KW-0732">Signal</keyword>
<dbReference type="PRINTS" id="PR00909">
    <property type="entry name" value="SPERMDNBNDNG"/>
</dbReference>
<dbReference type="SUPFAM" id="SSF53850">
    <property type="entry name" value="Periplasmic binding protein-like II"/>
    <property type="match status" value="1"/>
</dbReference>
<proteinExistence type="predicted"/>
<dbReference type="GO" id="GO:0042597">
    <property type="term" value="C:periplasmic space"/>
    <property type="evidence" value="ECO:0007669"/>
    <property type="project" value="UniProtKB-SubCell"/>
</dbReference>
<feature type="region of interest" description="Disordered" evidence="5">
    <location>
        <begin position="365"/>
        <end position="385"/>
    </location>
</feature>
<feature type="compositionally biased region" description="Polar residues" evidence="5">
    <location>
        <begin position="1"/>
        <end position="11"/>
    </location>
</feature>
<accession>A0AAW4PJE6</accession>
<dbReference type="InterPro" id="IPR006059">
    <property type="entry name" value="SBP"/>
</dbReference>
<protein>
    <submittedName>
        <fullName evidence="6">PotD/PotF family extracellular solute-binding protein</fullName>
    </submittedName>
</protein>
<evidence type="ECO:0000313" key="7">
    <source>
        <dbReference type="Proteomes" id="UP001430455"/>
    </source>
</evidence>
<dbReference type="GO" id="GO:0019808">
    <property type="term" value="F:polyamine binding"/>
    <property type="evidence" value="ECO:0007669"/>
    <property type="project" value="InterPro"/>
</dbReference>
<evidence type="ECO:0000256" key="2">
    <source>
        <dbReference type="ARBA" id="ARBA00022448"/>
    </source>
</evidence>
<evidence type="ECO:0000256" key="3">
    <source>
        <dbReference type="ARBA" id="ARBA00022729"/>
    </source>
</evidence>
<dbReference type="InterPro" id="IPR001188">
    <property type="entry name" value="Sperm_putr-bd"/>
</dbReference>
<feature type="region of interest" description="Disordered" evidence="5">
    <location>
        <begin position="1"/>
        <end position="33"/>
    </location>
</feature>
<dbReference type="PANTHER" id="PTHR30222">
    <property type="entry name" value="SPERMIDINE/PUTRESCINE-BINDING PERIPLASMIC PROTEIN"/>
    <property type="match status" value="1"/>
</dbReference>
<dbReference type="Proteomes" id="UP001430455">
    <property type="component" value="Unassembled WGS sequence"/>
</dbReference>
<name>A0AAW4PJE6_9EURY</name>
<organism evidence="6 7">
    <name type="scientific">Haloarcula nitratireducens</name>
    <dbReference type="NCBI Taxonomy" id="2487749"/>
    <lineage>
        <taxon>Archaea</taxon>
        <taxon>Methanobacteriati</taxon>
        <taxon>Methanobacteriota</taxon>
        <taxon>Stenosarchaea group</taxon>
        <taxon>Halobacteria</taxon>
        <taxon>Halobacteriales</taxon>
        <taxon>Haloarculaceae</taxon>
        <taxon>Haloarcula</taxon>
    </lineage>
</organism>
<gene>
    <name evidence="6" type="ORF">EGH23_21675</name>
</gene>